<evidence type="ECO:0008006" key="4">
    <source>
        <dbReference type="Google" id="ProtNLM"/>
    </source>
</evidence>
<sequence>MKRATILATLALAPMPVAGQAVAESNLSFSQKLSIYRACRADLNQHCPDAGTDGAKIEACLRANQTRLTPDCRTAIIGTGAR</sequence>
<protein>
    <recommendedName>
        <fullName evidence="4">3',5'-cyclic-nucleotide phosphodiesterase</fullName>
    </recommendedName>
</protein>
<reference evidence="2 3" key="1">
    <citation type="submission" date="2019-04" db="EMBL/GenBank/DDBJ databases">
        <title>Phreatobacter aquaticus sp. nov.</title>
        <authorList>
            <person name="Choi A."/>
        </authorList>
    </citation>
    <scope>NUCLEOTIDE SEQUENCE [LARGE SCALE GENOMIC DNA]</scope>
    <source>
        <strain evidence="2 3">KCTC 52518</strain>
    </source>
</reference>
<dbReference type="RefSeq" id="WP_136959109.1">
    <property type="nucleotide sequence ID" value="NZ_CP039690.1"/>
</dbReference>
<feature type="chain" id="PRO_5020989506" description="3',5'-cyclic-nucleotide phosphodiesterase" evidence="1">
    <location>
        <begin position="24"/>
        <end position="82"/>
    </location>
</feature>
<accession>A0A4D7B610</accession>
<feature type="signal peptide" evidence="1">
    <location>
        <begin position="1"/>
        <end position="23"/>
    </location>
</feature>
<dbReference type="GO" id="GO:0016020">
    <property type="term" value="C:membrane"/>
    <property type="evidence" value="ECO:0007669"/>
    <property type="project" value="InterPro"/>
</dbReference>
<evidence type="ECO:0000313" key="3">
    <source>
        <dbReference type="Proteomes" id="UP000298781"/>
    </source>
</evidence>
<keyword evidence="1" id="KW-0732">Signal</keyword>
<proteinExistence type="predicted"/>
<dbReference type="Pfam" id="PF00839">
    <property type="entry name" value="Cys_rich_FGFR"/>
    <property type="match status" value="1"/>
</dbReference>
<organism evidence="2 3">
    <name type="scientific">Phreatobacter stygius</name>
    <dbReference type="NCBI Taxonomy" id="1940610"/>
    <lineage>
        <taxon>Bacteria</taxon>
        <taxon>Pseudomonadati</taxon>
        <taxon>Pseudomonadota</taxon>
        <taxon>Alphaproteobacteria</taxon>
        <taxon>Hyphomicrobiales</taxon>
        <taxon>Phreatobacteraceae</taxon>
        <taxon>Phreatobacter</taxon>
    </lineage>
</organism>
<dbReference type="EMBL" id="CP039690">
    <property type="protein sequence ID" value="QCI63652.1"/>
    <property type="molecule type" value="Genomic_DNA"/>
</dbReference>
<evidence type="ECO:0000313" key="2">
    <source>
        <dbReference type="EMBL" id="QCI63652.1"/>
    </source>
</evidence>
<name>A0A4D7B610_9HYPH</name>
<dbReference type="KEGG" id="pstg:E8M01_05015"/>
<keyword evidence="3" id="KW-1185">Reference proteome</keyword>
<dbReference type="AlphaFoldDB" id="A0A4D7B610"/>
<evidence type="ECO:0000256" key="1">
    <source>
        <dbReference type="SAM" id="SignalP"/>
    </source>
</evidence>
<gene>
    <name evidence="2" type="ORF">E8M01_05015</name>
</gene>
<dbReference type="OrthoDB" id="7060861at2"/>
<dbReference type="Proteomes" id="UP000298781">
    <property type="component" value="Chromosome"/>
</dbReference>
<dbReference type="InterPro" id="IPR001893">
    <property type="entry name" value="Cys-rich_GLG1_repeat"/>
</dbReference>